<dbReference type="GeneID" id="73339834"/>
<keyword evidence="2" id="KW-1185">Reference proteome</keyword>
<dbReference type="RefSeq" id="XP_049141967.1">
    <property type="nucleotide sequence ID" value="XM_049284824.1"/>
</dbReference>
<reference evidence="1" key="1">
    <citation type="journal article" date="2021" name="Mol. Plant Microbe Interact.">
        <title>Complete Genome Sequence of the Plant-Pathogenic Fungus Colletotrichum lupini.</title>
        <authorList>
            <person name="Baroncelli R."/>
            <person name="Pensec F."/>
            <person name="Da Lio D."/>
            <person name="Boufleur T."/>
            <person name="Vicente I."/>
            <person name="Sarrocco S."/>
            <person name="Picot A."/>
            <person name="Baraldi E."/>
            <person name="Sukno S."/>
            <person name="Thon M."/>
            <person name="Le Floch G."/>
        </authorList>
    </citation>
    <scope>NUCLEOTIDE SEQUENCE</scope>
    <source>
        <strain evidence="1">IMI 504893</strain>
    </source>
</reference>
<proteinExistence type="predicted"/>
<accession>A0A9Q8SP21</accession>
<sequence length="238" mass="27045">MATRRKATFSSSSSHLFIPIAQWRSETHLQRLLVSTTTNNLALAYDKNLGRLVTAGRCLTQHFREISGTTMWTATTVTDLDEPCGPNPERRQVCECDKGYKMAVTTSRLNPDNFDPHLYVSSVALHFRIRGITNFSFWARVPFTAVETRVELAYIPACNGGPISRRYSITEYSFRQYEDWAEAIDRVASYHRKDFGVSKRINAIFSLWQKVRELEASPIQLVEKSGLDGAFRPVVDGN</sequence>
<dbReference type="EMBL" id="CP019475">
    <property type="protein sequence ID" value="UQC80336.1"/>
    <property type="molecule type" value="Genomic_DNA"/>
</dbReference>
<protein>
    <submittedName>
        <fullName evidence="1">Uncharacterized protein</fullName>
    </submittedName>
</protein>
<evidence type="ECO:0000313" key="2">
    <source>
        <dbReference type="Proteomes" id="UP000830671"/>
    </source>
</evidence>
<name>A0A9Q8SP21_9PEZI</name>
<dbReference type="AlphaFoldDB" id="A0A9Q8SP21"/>
<dbReference type="KEGG" id="clup:CLUP02_05819"/>
<organism evidence="1 2">
    <name type="scientific">Colletotrichum lupini</name>
    <dbReference type="NCBI Taxonomy" id="145971"/>
    <lineage>
        <taxon>Eukaryota</taxon>
        <taxon>Fungi</taxon>
        <taxon>Dikarya</taxon>
        <taxon>Ascomycota</taxon>
        <taxon>Pezizomycotina</taxon>
        <taxon>Sordariomycetes</taxon>
        <taxon>Hypocreomycetidae</taxon>
        <taxon>Glomerellales</taxon>
        <taxon>Glomerellaceae</taxon>
        <taxon>Colletotrichum</taxon>
        <taxon>Colletotrichum acutatum species complex</taxon>
    </lineage>
</organism>
<evidence type="ECO:0000313" key="1">
    <source>
        <dbReference type="EMBL" id="UQC80336.1"/>
    </source>
</evidence>
<gene>
    <name evidence="1" type="ORF">CLUP02_05819</name>
</gene>
<dbReference type="Proteomes" id="UP000830671">
    <property type="component" value="Chromosome 3"/>
</dbReference>